<dbReference type="KEGG" id="rbg:BG454_01310"/>
<feature type="transmembrane region" description="Helical" evidence="9">
    <location>
        <begin position="163"/>
        <end position="184"/>
    </location>
</feature>
<dbReference type="InterPro" id="IPR050586">
    <property type="entry name" value="CPA3_Na-H_Antiporter_D"/>
</dbReference>
<keyword evidence="4" id="KW-1003">Cell membrane</keyword>
<dbReference type="AlphaFoldDB" id="A0A2K8K5C2"/>
<dbReference type="InterPro" id="IPR003918">
    <property type="entry name" value="NADH_UbQ_OxRdtase"/>
</dbReference>
<evidence type="ECO:0000256" key="1">
    <source>
        <dbReference type="ARBA" id="ARBA00002378"/>
    </source>
</evidence>
<organism evidence="11 12">
    <name type="scientific">Roseinatronobacter bogoriensis subsp. barguzinensis</name>
    <dbReference type="NCBI Taxonomy" id="441209"/>
    <lineage>
        <taxon>Bacteria</taxon>
        <taxon>Pseudomonadati</taxon>
        <taxon>Pseudomonadota</taxon>
        <taxon>Alphaproteobacteria</taxon>
        <taxon>Rhodobacterales</taxon>
        <taxon>Paracoccaceae</taxon>
        <taxon>Roseinatronobacter</taxon>
    </lineage>
</organism>
<sequence length="489" mass="50469">MTALISWLVLPLFAALAAIALPSRARLPAALLGVGLTVVASIWLTIEVWNTGAVTVSLGGWRPPIGIALRADGLGAALGVMTALVMVAVALAARHELAAKVAGPRIGFGFWPLMLLLWAALNAVYVARDLFNLYVGLELITLTAVALVAISGKAAAIAAALRYLLFALAGSLLYLAGVVLTYAAHGTLDISLLAARTVAPGDALALGLMTAGLLVKTALFPFHVWLPPAHSAAPAPASALLSALVPKASLLILLRIWFEAMPELATPMTQSALASLGALAVIWGGVLALLQSRLKLIVAYSTVAQLGYIFLVFPLAGGDGAAQPWAAGAWTGAIFQMLAHGLAKAAMFLAAGIYIAAIGSDRLGDMRGLARALPMTGFAFALASITLLGLPPSAGFTAKYLMMTAAFASGQWAWALVPAGGGLLAAAYLYRPLSAIFARDTALTPRPIPWAWQTVPLVLAALSVALGLLSSIPFEFLQIGRPEQAAEGL</sequence>
<keyword evidence="12" id="KW-1185">Reference proteome</keyword>
<feature type="transmembrane region" description="Helical" evidence="9">
    <location>
        <begin position="238"/>
        <end position="258"/>
    </location>
</feature>
<dbReference type="InterPro" id="IPR001750">
    <property type="entry name" value="ND/Mrp_TM"/>
</dbReference>
<comment type="function">
    <text evidence="1">NDH-1 shuttles electrons from NADH, via FMN and iron-sulfur (Fe-S) centers, to quinones in the respiratory chain. The immediate electron acceptor for the enzyme in this species is believed to be ubiquinone. Couples the redox reaction to proton translocation (for every two electrons transferred, four hydrogen ions are translocated across the cytoplasmic membrane), and thus conserves the redox energy in a proton gradient.</text>
</comment>
<dbReference type="Proteomes" id="UP000228948">
    <property type="component" value="Chromosome"/>
</dbReference>
<comment type="similarity">
    <text evidence="3">Belongs to the CPA3 antiporters (TC 2.A.63) subunit D family.</text>
</comment>
<keyword evidence="6 9" id="KW-1133">Transmembrane helix</keyword>
<dbReference type="PRINTS" id="PR01437">
    <property type="entry name" value="NUOXDRDTASE4"/>
</dbReference>
<feature type="transmembrane region" description="Helical" evidence="9">
    <location>
        <begin position="337"/>
        <end position="357"/>
    </location>
</feature>
<dbReference type="GO" id="GO:0008137">
    <property type="term" value="F:NADH dehydrogenase (ubiquinone) activity"/>
    <property type="evidence" value="ECO:0007669"/>
    <property type="project" value="InterPro"/>
</dbReference>
<evidence type="ECO:0000256" key="4">
    <source>
        <dbReference type="ARBA" id="ARBA00022475"/>
    </source>
</evidence>
<feature type="transmembrane region" description="Helical" evidence="9">
    <location>
        <begin position="450"/>
        <end position="472"/>
    </location>
</feature>
<gene>
    <name evidence="11" type="ORF">BG454_01310</name>
</gene>
<feature type="transmembrane region" description="Helical" evidence="9">
    <location>
        <begin position="270"/>
        <end position="290"/>
    </location>
</feature>
<feature type="transmembrane region" description="Helical" evidence="9">
    <location>
        <begin position="369"/>
        <end position="391"/>
    </location>
</feature>
<evidence type="ECO:0000256" key="7">
    <source>
        <dbReference type="ARBA" id="ARBA00023136"/>
    </source>
</evidence>
<feature type="transmembrane region" description="Helical" evidence="9">
    <location>
        <begin position="411"/>
        <end position="430"/>
    </location>
</feature>
<feature type="transmembrane region" description="Helical" evidence="9">
    <location>
        <begin position="131"/>
        <end position="151"/>
    </location>
</feature>
<feature type="transmembrane region" description="Helical" evidence="9">
    <location>
        <begin position="297"/>
        <end position="317"/>
    </location>
</feature>
<name>A0A2K8K5C2_9RHOB</name>
<feature type="transmembrane region" description="Helical" evidence="9">
    <location>
        <begin position="73"/>
        <end position="93"/>
    </location>
</feature>
<dbReference type="PANTHER" id="PTHR42703:SF1">
    <property type="entry name" value="NA(+)_H(+) ANTIPORTER SUBUNIT D1"/>
    <property type="match status" value="1"/>
</dbReference>
<dbReference type="STRING" id="441209.GCA_001870665_00973"/>
<evidence type="ECO:0000256" key="5">
    <source>
        <dbReference type="ARBA" id="ARBA00022692"/>
    </source>
</evidence>
<dbReference type="GO" id="GO:0042773">
    <property type="term" value="P:ATP synthesis coupled electron transport"/>
    <property type="evidence" value="ECO:0007669"/>
    <property type="project" value="InterPro"/>
</dbReference>
<evidence type="ECO:0000313" key="12">
    <source>
        <dbReference type="Proteomes" id="UP000228948"/>
    </source>
</evidence>
<keyword evidence="5 8" id="KW-0812">Transmembrane</keyword>
<feature type="transmembrane region" description="Helical" evidence="9">
    <location>
        <begin position="105"/>
        <end position="125"/>
    </location>
</feature>
<dbReference type="Pfam" id="PF00361">
    <property type="entry name" value="Proton_antipo_M"/>
    <property type="match status" value="1"/>
</dbReference>
<dbReference type="OrthoDB" id="9768329at2"/>
<evidence type="ECO:0000256" key="2">
    <source>
        <dbReference type="ARBA" id="ARBA00004651"/>
    </source>
</evidence>
<feature type="domain" description="NADH:quinone oxidoreductase/Mrp antiporter transmembrane" evidence="10">
    <location>
        <begin position="127"/>
        <end position="417"/>
    </location>
</feature>
<evidence type="ECO:0000256" key="8">
    <source>
        <dbReference type="RuleBase" id="RU000320"/>
    </source>
</evidence>
<reference evidence="11 12" key="1">
    <citation type="submission" date="2017-11" db="EMBL/GenBank/DDBJ databases">
        <title>Revised Sequence and Annotation of the Rhodobaca barguzinensis strain alga05 Genome.</title>
        <authorList>
            <person name="Kopejtka K."/>
            <person name="Tomasch J.M."/>
            <person name="Bunk B."/>
            <person name="Koblizek M."/>
        </authorList>
    </citation>
    <scope>NUCLEOTIDE SEQUENCE [LARGE SCALE GENOMIC DNA]</scope>
    <source>
        <strain evidence="12">alga05</strain>
    </source>
</reference>
<protein>
    <recommendedName>
        <fullName evidence="10">NADH:quinone oxidoreductase/Mrp antiporter transmembrane domain-containing protein</fullName>
    </recommendedName>
</protein>
<dbReference type="PANTHER" id="PTHR42703">
    <property type="entry name" value="NADH DEHYDROGENASE"/>
    <property type="match status" value="1"/>
</dbReference>
<comment type="subcellular location">
    <subcellularLocation>
        <location evidence="2">Cell membrane</location>
        <topology evidence="2">Multi-pass membrane protein</topology>
    </subcellularLocation>
    <subcellularLocation>
        <location evidence="8">Membrane</location>
        <topology evidence="8">Multi-pass membrane protein</topology>
    </subcellularLocation>
</comment>
<evidence type="ECO:0000256" key="3">
    <source>
        <dbReference type="ARBA" id="ARBA00005346"/>
    </source>
</evidence>
<feature type="transmembrane region" description="Helical" evidence="9">
    <location>
        <begin position="204"/>
        <end position="226"/>
    </location>
</feature>
<dbReference type="GO" id="GO:0005886">
    <property type="term" value="C:plasma membrane"/>
    <property type="evidence" value="ECO:0007669"/>
    <property type="project" value="UniProtKB-SubCell"/>
</dbReference>
<evidence type="ECO:0000313" key="11">
    <source>
        <dbReference type="EMBL" id="ATX64637.1"/>
    </source>
</evidence>
<dbReference type="EMBL" id="CP024899">
    <property type="protein sequence ID" value="ATX64637.1"/>
    <property type="molecule type" value="Genomic_DNA"/>
</dbReference>
<evidence type="ECO:0000256" key="6">
    <source>
        <dbReference type="ARBA" id="ARBA00022989"/>
    </source>
</evidence>
<keyword evidence="7 9" id="KW-0472">Membrane</keyword>
<evidence type="ECO:0000259" key="10">
    <source>
        <dbReference type="Pfam" id="PF00361"/>
    </source>
</evidence>
<accession>A0A2K8K5C2</accession>
<proteinExistence type="inferred from homology"/>
<evidence type="ECO:0000256" key="9">
    <source>
        <dbReference type="SAM" id="Phobius"/>
    </source>
</evidence>
<dbReference type="RefSeq" id="WP_071480020.1">
    <property type="nucleotide sequence ID" value="NZ_CP024899.1"/>
</dbReference>